<evidence type="ECO:0000313" key="8">
    <source>
        <dbReference type="EMBL" id="CAJ0587345.1"/>
    </source>
</evidence>
<gene>
    <name evidence="8" type="ORF">MSPICULIGERA_LOCUS25318</name>
</gene>
<feature type="disulfide bond" evidence="4">
    <location>
        <begin position="104"/>
        <end position="113"/>
    </location>
</feature>
<dbReference type="CDD" id="cd00054">
    <property type="entry name" value="EGF_CA"/>
    <property type="match status" value="1"/>
</dbReference>
<evidence type="ECO:0000259" key="7">
    <source>
        <dbReference type="PROSITE" id="PS50026"/>
    </source>
</evidence>
<proteinExistence type="predicted"/>
<name>A0AA36GDT5_9BILA</name>
<evidence type="ECO:0000256" key="2">
    <source>
        <dbReference type="ARBA" id="ARBA00022729"/>
    </source>
</evidence>
<keyword evidence="2 6" id="KW-0732">Signal</keyword>
<keyword evidence="5" id="KW-0175">Coiled coil</keyword>
<dbReference type="SMART" id="SM00181">
    <property type="entry name" value="EGF"/>
    <property type="match status" value="2"/>
</dbReference>
<feature type="domain" description="EGF-like" evidence="7">
    <location>
        <begin position="115"/>
        <end position="151"/>
    </location>
</feature>
<protein>
    <recommendedName>
        <fullName evidence="7">EGF-like domain-containing protein</fullName>
    </recommendedName>
</protein>
<dbReference type="Proteomes" id="UP001177023">
    <property type="component" value="Unassembled WGS sequence"/>
</dbReference>
<dbReference type="PANTHER" id="PTHR12916:SF4">
    <property type="entry name" value="UNINFLATABLE, ISOFORM C"/>
    <property type="match status" value="1"/>
</dbReference>
<dbReference type="PROSITE" id="PS00022">
    <property type="entry name" value="EGF_1"/>
    <property type="match status" value="2"/>
</dbReference>
<evidence type="ECO:0000313" key="9">
    <source>
        <dbReference type="Proteomes" id="UP001177023"/>
    </source>
</evidence>
<comment type="caution">
    <text evidence="4">Lacks conserved residue(s) required for the propagation of feature annotation.</text>
</comment>
<dbReference type="PROSITE" id="PS50026">
    <property type="entry name" value="EGF_3"/>
    <property type="match status" value="2"/>
</dbReference>
<keyword evidence="1 4" id="KW-0245">EGF-like domain</keyword>
<feature type="domain" description="EGF-like" evidence="7">
    <location>
        <begin position="78"/>
        <end position="114"/>
    </location>
</feature>
<dbReference type="AlphaFoldDB" id="A0AA36GDT5"/>
<keyword evidence="4" id="KW-1015">Disulfide bond</keyword>
<feature type="non-terminal residue" evidence="8">
    <location>
        <position position="155"/>
    </location>
</feature>
<feature type="disulfide bond" evidence="4">
    <location>
        <begin position="141"/>
        <end position="150"/>
    </location>
</feature>
<keyword evidence="3" id="KW-0677">Repeat</keyword>
<sequence length="155" mass="16899">MNSVLRIILLLLLMESIWSAPAEKQKRNEETNEIEQLIEEVEHAASTVSSVGEQVKDRLNQLRAAALREANVTATKIVSRACTTADCNERGTCMGTLDNFVCLCQLGHSGKFCEDAVCDSNRDCNGRGLCLGTVNRLSCLCNLGFTGSRCETLIA</sequence>
<keyword evidence="9" id="KW-1185">Reference proteome</keyword>
<feature type="coiled-coil region" evidence="5">
    <location>
        <begin position="20"/>
        <end position="47"/>
    </location>
</feature>
<evidence type="ECO:0000256" key="6">
    <source>
        <dbReference type="SAM" id="SignalP"/>
    </source>
</evidence>
<reference evidence="8" key="1">
    <citation type="submission" date="2023-06" db="EMBL/GenBank/DDBJ databases">
        <authorList>
            <person name="Delattre M."/>
        </authorList>
    </citation>
    <scope>NUCLEOTIDE SEQUENCE</scope>
    <source>
        <strain evidence="8">AF72</strain>
    </source>
</reference>
<organism evidence="8 9">
    <name type="scientific">Mesorhabditis spiculigera</name>
    <dbReference type="NCBI Taxonomy" id="96644"/>
    <lineage>
        <taxon>Eukaryota</taxon>
        <taxon>Metazoa</taxon>
        <taxon>Ecdysozoa</taxon>
        <taxon>Nematoda</taxon>
        <taxon>Chromadorea</taxon>
        <taxon>Rhabditida</taxon>
        <taxon>Rhabditina</taxon>
        <taxon>Rhabditomorpha</taxon>
        <taxon>Rhabditoidea</taxon>
        <taxon>Rhabditidae</taxon>
        <taxon>Mesorhabditinae</taxon>
        <taxon>Mesorhabditis</taxon>
    </lineage>
</organism>
<accession>A0AA36GDT5</accession>
<dbReference type="PANTHER" id="PTHR12916">
    <property type="entry name" value="CYTOCHROME C OXIDASE POLYPEPTIDE VIC-2"/>
    <property type="match status" value="1"/>
</dbReference>
<dbReference type="Gene3D" id="2.10.25.10">
    <property type="entry name" value="Laminin"/>
    <property type="match status" value="2"/>
</dbReference>
<evidence type="ECO:0000256" key="3">
    <source>
        <dbReference type="ARBA" id="ARBA00022737"/>
    </source>
</evidence>
<dbReference type="SUPFAM" id="SSF57196">
    <property type="entry name" value="EGF/Laminin"/>
    <property type="match status" value="2"/>
</dbReference>
<comment type="caution">
    <text evidence="8">The sequence shown here is derived from an EMBL/GenBank/DDBJ whole genome shotgun (WGS) entry which is preliminary data.</text>
</comment>
<dbReference type="PROSITE" id="PS01186">
    <property type="entry name" value="EGF_2"/>
    <property type="match status" value="1"/>
</dbReference>
<feature type="signal peptide" evidence="6">
    <location>
        <begin position="1"/>
        <end position="19"/>
    </location>
</feature>
<evidence type="ECO:0000256" key="1">
    <source>
        <dbReference type="ARBA" id="ARBA00022536"/>
    </source>
</evidence>
<feature type="chain" id="PRO_5041435087" description="EGF-like domain-containing protein" evidence="6">
    <location>
        <begin position="20"/>
        <end position="155"/>
    </location>
</feature>
<evidence type="ECO:0000256" key="4">
    <source>
        <dbReference type="PROSITE-ProRule" id="PRU00076"/>
    </source>
</evidence>
<dbReference type="EMBL" id="CATQJA010002710">
    <property type="protein sequence ID" value="CAJ0587345.1"/>
    <property type="molecule type" value="Genomic_DNA"/>
</dbReference>
<evidence type="ECO:0000256" key="5">
    <source>
        <dbReference type="SAM" id="Coils"/>
    </source>
</evidence>
<dbReference type="InterPro" id="IPR000742">
    <property type="entry name" value="EGF"/>
</dbReference>